<evidence type="ECO:0000256" key="6">
    <source>
        <dbReference type="ARBA" id="ARBA00022989"/>
    </source>
</evidence>
<keyword evidence="6 8" id="KW-1133">Transmembrane helix</keyword>
<dbReference type="GO" id="GO:0005886">
    <property type="term" value="C:plasma membrane"/>
    <property type="evidence" value="ECO:0007669"/>
    <property type="project" value="UniProtKB-SubCell"/>
</dbReference>
<dbReference type="Proteomes" id="UP000295830">
    <property type="component" value="Unassembled WGS sequence"/>
</dbReference>
<evidence type="ECO:0000256" key="7">
    <source>
        <dbReference type="ARBA" id="ARBA00023136"/>
    </source>
</evidence>
<feature type="transmembrane region" description="Helical" evidence="8">
    <location>
        <begin position="20"/>
        <end position="36"/>
    </location>
</feature>
<feature type="transmembrane region" description="Helical" evidence="8">
    <location>
        <begin position="312"/>
        <end position="338"/>
    </location>
</feature>
<evidence type="ECO:0000256" key="4">
    <source>
        <dbReference type="ARBA" id="ARBA00022475"/>
    </source>
</evidence>
<dbReference type="GO" id="GO:0055085">
    <property type="term" value="P:transmembrane transport"/>
    <property type="evidence" value="ECO:0007669"/>
    <property type="project" value="TreeGrafter"/>
</dbReference>
<feature type="transmembrane region" description="Helical" evidence="8">
    <location>
        <begin position="42"/>
        <end position="60"/>
    </location>
</feature>
<evidence type="ECO:0000313" key="9">
    <source>
        <dbReference type="EMBL" id="TDT42959.1"/>
    </source>
</evidence>
<accession>A0A4R7K0K5</accession>
<keyword evidence="3" id="KW-0813">Transport</keyword>
<keyword evidence="5 8" id="KW-0812">Transmembrane</keyword>
<evidence type="ECO:0000256" key="8">
    <source>
        <dbReference type="SAM" id="Phobius"/>
    </source>
</evidence>
<feature type="transmembrane region" description="Helical" evidence="8">
    <location>
        <begin position="278"/>
        <end position="300"/>
    </location>
</feature>
<feature type="transmembrane region" description="Helical" evidence="8">
    <location>
        <begin position="67"/>
        <end position="93"/>
    </location>
</feature>
<evidence type="ECO:0000313" key="10">
    <source>
        <dbReference type="Proteomes" id="UP000295830"/>
    </source>
</evidence>
<feature type="transmembrane region" description="Helical" evidence="8">
    <location>
        <begin position="156"/>
        <end position="177"/>
    </location>
</feature>
<dbReference type="PANTHER" id="PTHR21716">
    <property type="entry name" value="TRANSMEMBRANE PROTEIN"/>
    <property type="match status" value="1"/>
</dbReference>
<evidence type="ECO:0000256" key="2">
    <source>
        <dbReference type="ARBA" id="ARBA00009773"/>
    </source>
</evidence>
<feature type="transmembrane region" description="Helical" evidence="8">
    <location>
        <begin position="241"/>
        <end position="266"/>
    </location>
</feature>
<keyword evidence="10" id="KW-1185">Reference proteome</keyword>
<feature type="transmembrane region" description="Helical" evidence="8">
    <location>
        <begin position="217"/>
        <end position="235"/>
    </location>
</feature>
<dbReference type="PANTHER" id="PTHR21716:SF53">
    <property type="entry name" value="PERMEASE PERM-RELATED"/>
    <property type="match status" value="1"/>
</dbReference>
<reference evidence="9 10" key="1">
    <citation type="submission" date="2019-03" db="EMBL/GenBank/DDBJ databases">
        <title>Genomic Encyclopedia of Type Strains, Phase IV (KMG-IV): sequencing the most valuable type-strain genomes for metagenomic binning, comparative biology and taxonomic classification.</title>
        <authorList>
            <person name="Goeker M."/>
        </authorList>
    </citation>
    <scope>NUCLEOTIDE SEQUENCE [LARGE SCALE GENOMIC DNA]</scope>
    <source>
        <strain evidence="9 10">DSM 15505</strain>
    </source>
</reference>
<protein>
    <submittedName>
        <fullName evidence="9">Putative permease</fullName>
    </submittedName>
</protein>
<dbReference type="InterPro" id="IPR002549">
    <property type="entry name" value="AI-2E-like"/>
</dbReference>
<dbReference type="Pfam" id="PF01594">
    <property type="entry name" value="AI-2E_transport"/>
    <property type="match status" value="1"/>
</dbReference>
<dbReference type="EMBL" id="SOAX01000002">
    <property type="protein sequence ID" value="TDT42959.1"/>
    <property type="molecule type" value="Genomic_DNA"/>
</dbReference>
<dbReference type="OrthoDB" id="5562213at2"/>
<evidence type="ECO:0000256" key="5">
    <source>
        <dbReference type="ARBA" id="ARBA00022692"/>
    </source>
</evidence>
<keyword evidence="4" id="KW-1003">Cell membrane</keyword>
<comment type="similarity">
    <text evidence="2">Belongs to the autoinducer-2 exporter (AI-2E) (TC 2.A.86) family.</text>
</comment>
<comment type="subcellular location">
    <subcellularLocation>
        <location evidence="1">Cell membrane</location>
        <topology evidence="1">Multi-pass membrane protein</topology>
    </subcellularLocation>
</comment>
<proteinExistence type="inferred from homology"/>
<name>A0A4R7K0K5_9GAMM</name>
<evidence type="ECO:0000256" key="3">
    <source>
        <dbReference type="ARBA" id="ARBA00022448"/>
    </source>
</evidence>
<keyword evidence="7 8" id="KW-0472">Membrane</keyword>
<gene>
    <name evidence="9" type="ORF">DES49_0761</name>
</gene>
<dbReference type="RefSeq" id="WP_133735067.1">
    <property type="nucleotide sequence ID" value="NZ_SOAX01000002.1"/>
</dbReference>
<organism evidence="9 10">
    <name type="scientific">Halospina denitrificans</name>
    <dbReference type="NCBI Taxonomy" id="332522"/>
    <lineage>
        <taxon>Bacteria</taxon>
        <taxon>Pseudomonadati</taxon>
        <taxon>Pseudomonadota</taxon>
        <taxon>Gammaproteobacteria</taxon>
        <taxon>Halospina</taxon>
    </lineage>
</organism>
<dbReference type="AlphaFoldDB" id="A0A4R7K0K5"/>
<evidence type="ECO:0000256" key="1">
    <source>
        <dbReference type="ARBA" id="ARBA00004651"/>
    </source>
</evidence>
<sequence length="360" mass="40101">MVRMFHRFVARYFSDEEAVVVLLMLIGFFLGIFFLGRILAPFIAGLIIAYILQGLVIKLVRVGVPHLLAVFAVFILFIGIFIAFLLGLMPLVWSQVSGLASELPRMMRAAQHYIEGLPQEYPQLVSMEEVNTLFRQVTAEVGQITQWLVSMSLESIPGLMAVLVYLVLVPILVFFFLKDRDVILLRLSSFLPDERPLMDRIWAEVNMEFANFVRGKAIEILIVGSVTYVSLKFLGLDYAALLSLLVGFSVVIPYIGAAVVTVPIAMVGLFQFGWTDQFFLLMVVYLIIQAIDGNILVPLLFSEVVDLHPVTIILAVLIFGGIWGMWGVFFAIPLAIVLNAVLKSWPVTEPVSDESPGSVD</sequence>
<comment type="caution">
    <text evidence="9">The sequence shown here is derived from an EMBL/GenBank/DDBJ whole genome shotgun (WGS) entry which is preliminary data.</text>
</comment>